<keyword evidence="3" id="KW-0560">Oxidoreductase</keyword>
<dbReference type="SUPFAM" id="SSF51395">
    <property type="entry name" value="FMN-linked oxidoreductases"/>
    <property type="match status" value="1"/>
</dbReference>
<evidence type="ECO:0000256" key="3">
    <source>
        <dbReference type="ARBA" id="ARBA00023002"/>
    </source>
</evidence>
<dbReference type="InterPro" id="IPR046346">
    <property type="entry name" value="Aminoacid_DH-like_N_sf"/>
</dbReference>
<dbReference type="Gene3D" id="3.20.20.70">
    <property type="entry name" value="Aldolase class I"/>
    <property type="match status" value="2"/>
</dbReference>
<comment type="similarity">
    <text evidence="1">Belongs to the Glu/Leu/Phe/Val dehydrogenases family.</text>
</comment>
<feature type="transmembrane region" description="Helical" evidence="4">
    <location>
        <begin position="157"/>
        <end position="181"/>
    </location>
</feature>
<keyword evidence="4" id="KW-0812">Transmembrane</keyword>
<dbReference type="Gene3D" id="3.40.50.720">
    <property type="entry name" value="NAD(P)-binding Rossmann-like Domain"/>
    <property type="match status" value="1"/>
</dbReference>
<feature type="domain" description="Glutamate synthase" evidence="5">
    <location>
        <begin position="232"/>
        <end position="423"/>
    </location>
</feature>
<evidence type="ECO:0000259" key="6">
    <source>
        <dbReference type="Pfam" id="PF02812"/>
    </source>
</evidence>
<dbReference type="CDD" id="cd02808">
    <property type="entry name" value="GltS_FMN"/>
    <property type="match status" value="1"/>
</dbReference>
<dbReference type="AlphaFoldDB" id="A0A835LDL6"/>
<evidence type="ECO:0000313" key="7">
    <source>
        <dbReference type="EMBL" id="KAF9588577.1"/>
    </source>
</evidence>
<dbReference type="PANTHER" id="PTHR43100:SF2">
    <property type="entry name" value="BNAA03G19380D PROTEIN"/>
    <property type="match status" value="1"/>
</dbReference>
<dbReference type="InterPro" id="IPR013785">
    <property type="entry name" value="Aldolase_TIM"/>
</dbReference>
<accession>A0A835LDL6</accession>
<gene>
    <name evidence="7" type="ORF">IFM89_013429</name>
</gene>
<organism evidence="7 8">
    <name type="scientific">Coptis chinensis</name>
    <dbReference type="NCBI Taxonomy" id="261450"/>
    <lineage>
        <taxon>Eukaryota</taxon>
        <taxon>Viridiplantae</taxon>
        <taxon>Streptophyta</taxon>
        <taxon>Embryophyta</taxon>
        <taxon>Tracheophyta</taxon>
        <taxon>Spermatophyta</taxon>
        <taxon>Magnoliopsida</taxon>
        <taxon>Ranunculales</taxon>
        <taxon>Ranunculaceae</taxon>
        <taxon>Coptidoideae</taxon>
        <taxon>Coptis</taxon>
    </lineage>
</organism>
<feature type="domain" description="Glutamate/phenylalanine/leucine/valine/L-tryptophan dehydrogenase dimerisation" evidence="6">
    <location>
        <begin position="2"/>
        <end position="41"/>
    </location>
</feature>
<dbReference type="Gene3D" id="3.40.50.10860">
    <property type="entry name" value="Leucine Dehydrogenase, chain A, domain 1"/>
    <property type="match status" value="1"/>
</dbReference>
<comment type="caution">
    <text evidence="7">The sequence shown here is derived from an EMBL/GenBank/DDBJ whole genome shotgun (WGS) entry which is preliminary data.</text>
</comment>
<dbReference type="PANTHER" id="PTHR43100">
    <property type="entry name" value="GLUTAMATE SYNTHASE [NADPH] SMALL CHAIN"/>
    <property type="match status" value="1"/>
</dbReference>
<evidence type="ECO:0000313" key="8">
    <source>
        <dbReference type="Proteomes" id="UP000631114"/>
    </source>
</evidence>
<dbReference type="GO" id="GO:0006537">
    <property type="term" value="P:glutamate biosynthetic process"/>
    <property type="evidence" value="ECO:0007669"/>
    <property type="project" value="InterPro"/>
</dbReference>
<dbReference type="Proteomes" id="UP000631114">
    <property type="component" value="Unassembled WGS sequence"/>
</dbReference>
<keyword evidence="4" id="KW-0472">Membrane</keyword>
<comment type="similarity">
    <text evidence="2">Belongs to the glutamate synthase family.</text>
</comment>
<dbReference type="GO" id="GO:0015930">
    <property type="term" value="F:glutamate synthase activity"/>
    <property type="evidence" value="ECO:0007669"/>
    <property type="project" value="InterPro"/>
</dbReference>
<dbReference type="EMBL" id="JADFTS010000009">
    <property type="protein sequence ID" value="KAF9588577.1"/>
    <property type="molecule type" value="Genomic_DNA"/>
</dbReference>
<evidence type="ECO:0000256" key="4">
    <source>
        <dbReference type="SAM" id="Phobius"/>
    </source>
</evidence>
<sequence>MHFCQSFMNELYRYLGPDQDLPAEDMGVGLREMGYLFRQYRRLAGHFQVATVQGNHKNIFNDSRVLWSEYRYYDPKIVGLDFSGMISDVKGGSAHLSFSSTCIVFSLYPLIFSDHAMACTWIIRREGILSEASHLLDIGLLPNSNSATRAIGYRQGILVASIGRLFGVSMIAAIGVGLLLAHGGEFAFVAFGEAVNQNPIFLAVGKGNHVFLGESFLRGHSKKDWKTLGSSNSDLEVLRDLLEFKSDRPSIPVGKVEFAASIVQCFCTGGMSLGAISRETPIRWSPLTDVVDGYSSTLPHLKGLQNGDTATSAIKQVASGRFGVTPTFLVNADQLEIKIAQGAKPGEGGQLPGKKVNAYIARLRNSKPGVPLISPPPHHDIYSIEDLAQLIYDLHQVFVKLVAEAGIGTVASGVAKGNADIIQTLIENGLREMVTIRVDGGFKSGVDALMATAMGADEYGFAQWQ</sequence>
<dbReference type="SUPFAM" id="SSF53223">
    <property type="entry name" value="Aminoacid dehydrogenase-like, N-terminal domain"/>
    <property type="match status" value="1"/>
</dbReference>
<keyword evidence="8" id="KW-1185">Reference proteome</keyword>
<keyword evidence="4" id="KW-1133">Transmembrane helix</keyword>
<evidence type="ECO:0000256" key="2">
    <source>
        <dbReference type="ARBA" id="ARBA00009716"/>
    </source>
</evidence>
<evidence type="ECO:0008006" key="9">
    <source>
        <dbReference type="Google" id="ProtNLM"/>
    </source>
</evidence>
<protein>
    <recommendedName>
        <fullName evidence="9">Glutamate synthase</fullName>
    </recommendedName>
</protein>
<dbReference type="InterPro" id="IPR051394">
    <property type="entry name" value="Glutamate_Synthase"/>
</dbReference>
<dbReference type="Pfam" id="PF02812">
    <property type="entry name" value="ELFV_dehydrog_N"/>
    <property type="match status" value="1"/>
</dbReference>
<dbReference type="OrthoDB" id="4327079at2759"/>
<proteinExistence type="inferred from homology"/>
<evidence type="ECO:0000256" key="1">
    <source>
        <dbReference type="ARBA" id="ARBA00006382"/>
    </source>
</evidence>
<dbReference type="Pfam" id="PF01645">
    <property type="entry name" value="Glu_synthase"/>
    <property type="match status" value="1"/>
</dbReference>
<evidence type="ECO:0000259" key="5">
    <source>
        <dbReference type="Pfam" id="PF01645"/>
    </source>
</evidence>
<dbReference type="InterPro" id="IPR002932">
    <property type="entry name" value="Glu_synthdom"/>
</dbReference>
<reference evidence="7 8" key="1">
    <citation type="submission" date="2020-10" db="EMBL/GenBank/DDBJ databases">
        <title>The Coptis chinensis genome and diversification of protoberbering-type alkaloids.</title>
        <authorList>
            <person name="Wang B."/>
            <person name="Shu S."/>
            <person name="Song C."/>
            <person name="Liu Y."/>
        </authorList>
    </citation>
    <scope>NUCLEOTIDE SEQUENCE [LARGE SCALE GENOMIC DNA]</scope>
    <source>
        <strain evidence="7">HL-2020</strain>
        <tissue evidence="7">Leaf</tissue>
    </source>
</reference>
<name>A0A835LDL6_9MAGN</name>
<dbReference type="InterPro" id="IPR006097">
    <property type="entry name" value="Glu/Leu/Phe/Val/Trp_DH_dimer"/>
</dbReference>